<comment type="caution">
    <text evidence="1">The sequence shown here is derived from an EMBL/GenBank/DDBJ whole genome shotgun (WGS) entry which is preliminary data.</text>
</comment>
<reference evidence="1" key="1">
    <citation type="submission" date="2023-03" db="EMBL/GenBank/DDBJ databases">
        <title>Chromosome-level genomes of two armyworms, Mythimna separata and Mythimna loreyi, provide insights into the biosynthesis and reception of sex pheromones.</title>
        <authorList>
            <person name="Zhao H."/>
        </authorList>
    </citation>
    <scope>NUCLEOTIDE SEQUENCE</scope>
    <source>
        <strain evidence="1">BeijingLab</strain>
    </source>
</reference>
<dbReference type="Proteomes" id="UP001231649">
    <property type="component" value="Chromosome 24"/>
</dbReference>
<keyword evidence="2" id="KW-1185">Reference proteome</keyword>
<protein>
    <submittedName>
        <fullName evidence="1">Uncharacterized protein</fullName>
    </submittedName>
</protein>
<evidence type="ECO:0000313" key="2">
    <source>
        <dbReference type="Proteomes" id="UP001231649"/>
    </source>
</evidence>
<accession>A0ACC2Q9N4</accession>
<organism evidence="1 2">
    <name type="scientific">Mythimna loreyi</name>
    <dbReference type="NCBI Taxonomy" id="667449"/>
    <lineage>
        <taxon>Eukaryota</taxon>
        <taxon>Metazoa</taxon>
        <taxon>Ecdysozoa</taxon>
        <taxon>Arthropoda</taxon>
        <taxon>Hexapoda</taxon>
        <taxon>Insecta</taxon>
        <taxon>Pterygota</taxon>
        <taxon>Neoptera</taxon>
        <taxon>Endopterygota</taxon>
        <taxon>Lepidoptera</taxon>
        <taxon>Glossata</taxon>
        <taxon>Ditrysia</taxon>
        <taxon>Noctuoidea</taxon>
        <taxon>Noctuidae</taxon>
        <taxon>Noctuinae</taxon>
        <taxon>Hadenini</taxon>
        <taxon>Mythimna</taxon>
    </lineage>
</organism>
<dbReference type="EMBL" id="CM056800">
    <property type="protein sequence ID" value="KAJ8709886.1"/>
    <property type="molecule type" value="Genomic_DNA"/>
</dbReference>
<name>A0ACC2Q9N4_9NEOP</name>
<gene>
    <name evidence="1" type="ORF">PYW08_009890</name>
</gene>
<sequence>MKNVSSLKSNATNSPKTPGGISKSLLTPCRRLGLSRNWKNKGPSPFISPLAGSTQEVKEEKSEPRKRKQRVLEDNVESTPTTSTVDKNEIDEDQSNDTDKTPSRNIELPRRKKSKTLLETINKSQEDIDVHSVTNSNDDKIAISADVSERADNENTTNTEVVSTPVRTKSKKNKKKSPRVKSDSKSTEINSNPKPEVYKDENTDDTNKNSKESPETVYEIKEKSPNDLKKECVVVIQRKIFKKTEDSEKEDKSKLKKNKKEKSSSQALFDSDSDETPLIELNKKESSISKAEKKTEETKGSNKTENRTDHVEDDDFIDQSTKIQAKVKDTKSPKNKLKTNKVTKLKVEKPKVQPKPPSQSSFDDDDDFDDNKKTILIRKTYEKVSKPLKAKSTGSITQKDIDELKARIEAKKKLLLAQSLNPDTEELRNLIKKWQKGCQNALIELLDLMKAKFNDKQDMDYSEMLKSLKIPPSLVGYDAENDCFNEPNDANIILGQFADII</sequence>
<evidence type="ECO:0000313" key="1">
    <source>
        <dbReference type="EMBL" id="KAJ8709886.1"/>
    </source>
</evidence>
<proteinExistence type="predicted"/>